<feature type="domain" description="Pyrroline-5-carboxylate reductase catalytic N-terminal" evidence="2">
    <location>
        <begin position="2"/>
        <end position="90"/>
    </location>
</feature>
<dbReference type="InterPro" id="IPR036291">
    <property type="entry name" value="NAD(P)-bd_dom_sf"/>
</dbReference>
<dbReference type="Pfam" id="PF03807">
    <property type="entry name" value="F420_oxidored"/>
    <property type="match status" value="1"/>
</dbReference>
<accession>A0A538SXY7</accession>
<name>A0A538SXY7_UNCEI</name>
<comment type="caution">
    <text evidence="3">The sequence shown here is derived from an EMBL/GenBank/DDBJ whole genome shotgun (WGS) entry which is preliminary data.</text>
</comment>
<keyword evidence="3" id="KW-0812">Transmembrane</keyword>
<protein>
    <submittedName>
        <fullName evidence="3">Transmembrane reductase oxidoreductase</fullName>
    </submittedName>
</protein>
<dbReference type="InterPro" id="IPR051267">
    <property type="entry name" value="STEAP_metalloreductase"/>
</dbReference>
<dbReference type="Gene3D" id="3.40.50.720">
    <property type="entry name" value="NAD(P)-binding Rossmann-like Domain"/>
    <property type="match status" value="1"/>
</dbReference>
<evidence type="ECO:0000256" key="1">
    <source>
        <dbReference type="ARBA" id="ARBA00023002"/>
    </source>
</evidence>
<dbReference type="AlphaFoldDB" id="A0A538SXY7"/>
<dbReference type="EMBL" id="VBOS01000185">
    <property type="protein sequence ID" value="TMQ56124.1"/>
    <property type="molecule type" value="Genomic_DNA"/>
</dbReference>
<keyword evidence="1" id="KW-0560">Oxidoreductase</keyword>
<dbReference type="GO" id="GO:0016491">
    <property type="term" value="F:oxidoreductase activity"/>
    <property type="evidence" value="ECO:0007669"/>
    <property type="project" value="UniProtKB-KW"/>
</dbReference>
<dbReference type="Proteomes" id="UP000317716">
    <property type="component" value="Unassembled WGS sequence"/>
</dbReference>
<organism evidence="3 4">
    <name type="scientific">Eiseniibacteriota bacterium</name>
    <dbReference type="NCBI Taxonomy" id="2212470"/>
    <lineage>
        <taxon>Bacteria</taxon>
        <taxon>Candidatus Eiseniibacteriota</taxon>
    </lineage>
</organism>
<evidence type="ECO:0000259" key="2">
    <source>
        <dbReference type="Pfam" id="PF03807"/>
    </source>
</evidence>
<dbReference type="PANTHER" id="PTHR14239:SF10">
    <property type="entry name" value="REDUCTASE"/>
    <property type="match status" value="1"/>
</dbReference>
<dbReference type="PANTHER" id="PTHR14239">
    <property type="entry name" value="DUDULIN-RELATED"/>
    <property type="match status" value="1"/>
</dbReference>
<dbReference type="SUPFAM" id="SSF51735">
    <property type="entry name" value="NAD(P)-binding Rossmann-fold domains"/>
    <property type="match status" value="1"/>
</dbReference>
<keyword evidence="3" id="KW-0472">Membrane</keyword>
<sequence length="214" mass="23189">MRIGILGSGRMGGKLGTLFARVGHDVVFSYARSEQKLKRLARNAGKTARAGTPREAARDADAVLLAVHWSRVEDVLKQAGDLSGKIIATCSLPMNADDTELVVAHDISGAEALAKMARRAKVVAAFGTVPSEVLFSVFEAKRRATRPSLVYCGDDRDAKDAVAGLIRDVGFDPVDAGPLRIARHTEPFTLLIAQLAYEGDRGPELAYRFEWRAR</sequence>
<evidence type="ECO:0000313" key="4">
    <source>
        <dbReference type="Proteomes" id="UP000317716"/>
    </source>
</evidence>
<gene>
    <name evidence="3" type="ORF">E6K72_05595</name>
</gene>
<reference evidence="3 4" key="1">
    <citation type="journal article" date="2019" name="Nat. Microbiol.">
        <title>Mediterranean grassland soil C-N compound turnover is dependent on rainfall and depth, and is mediated by genomically divergent microorganisms.</title>
        <authorList>
            <person name="Diamond S."/>
            <person name="Andeer P.F."/>
            <person name="Li Z."/>
            <person name="Crits-Christoph A."/>
            <person name="Burstein D."/>
            <person name="Anantharaman K."/>
            <person name="Lane K.R."/>
            <person name="Thomas B.C."/>
            <person name="Pan C."/>
            <person name="Northen T.R."/>
            <person name="Banfield J.F."/>
        </authorList>
    </citation>
    <scope>NUCLEOTIDE SEQUENCE [LARGE SCALE GENOMIC DNA]</scope>
    <source>
        <strain evidence="3">WS_2</strain>
    </source>
</reference>
<proteinExistence type="predicted"/>
<dbReference type="InterPro" id="IPR028939">
    <property type="entry name" value="P5C_Rdtase_cat_N"/>
</dbReference>
<evidence type="ECO:0000313" key="3">
    <source>
        <dbReference type="EMBL" id="TMQ56124.1"/>
    </source>
</evidence>